<name>G0V2F5_TRYCI</name>
<gene>
    <name evidence="1" type="ORF">TCIL3000_11_13300</name>
</gene>
<dbReference type="SUPFAM" id="SSF46579">
    <property type="entry name" value="Prefoldin"/>
    <property type="match status" value="1"/>
</dbReference>
<dbReference type="Gene3D" id="1.10.287.370">
    <property type="match status" value="1"/>
</dbReference>
<dbReference type="CDD" id="cd23158">
    <property type="entry name" value="Prefoldin_UXT"/>
    <property type="match status" value="1"/>
</dbReference>
<dbReference type="EMBL" id="HE575324">
    <property type="protein sequence ID" value="CCC95827.1"/>
    <property type="molecule type" value="Genomic_DNA"/>
</dbReference>
<proteinExistence type="predicted"/>
<reference evidence="1" key="1">
    <citation type="journal article" date="2012" name="Proc. Natl. Acad. Sci. U.S.A.">
        <title>Antigenic diversity is generated by distinct evolutionary mechanisms in African trypanosome species.</title>
        <authorList>
            <person name="Jackson A.P."/>
            <person name="Berry A."/>
            <person name="Aslett M."/>
            <person name="Allison H.C."/>
            <person name="Burton P."/>
            <person name="Vavrova-Anderson J."/>
            <person name="Brown R."/>
            <person name="Browne H."/>
            <person name="Corton N."/>
            <person name="Hauser H."/>
            <person name="Gamble J."/>
            <person name="Gilderthorp R."/>
            <person name="Marcello L."/>
            <person name="McQuillan J."/>
            <person name="Otto T.D."/>
            <person name="Quail M.A."/>
            <person name="Sanders M.J."/>
            <person name="van Tonder A."/>
            <person name="Ginger M.L."/>
            <person name="Field M.C."/>
            <person name="Barry J.D."/>
            <person name="Hertz-Fowler C."/>
            <person name="Berriman M."/>
        </authorList>
    </citation>
    <scope>NUCLEOTIDE SEQUENCE</scope>
    <source>
        <strain evidence="1">IL3000</strain>
    </source>
</reference>
<accession>G0V2F5</accession>
<organism evidence="1">
    <name type="scientific">Trypanosoma congolense (strain IL3000)</name>
    <dbReference type="NCBI Taxonomy" id="1068625"/>
    <lineage>
        <taxon>Eukaryota</taxon>
        <taxon>Discoba</taxon>
        <taxon>Euglenozoa</taxon>
        <taxon>Kinetoplastea</taxon>
        <taxon>Metakinetoplastina</taxon>
        <taxon>Trypanosomatida</taxon>
        <taxon>Trypanosomatidae</taxon>
        <taxon>Trypanosoma</taxon>
        <taxon>Nannomonas</taxon>
    </lineage>
</organism>
<dbReference type="InterPro" id="IPR004127">
    <property type="entry name" value="Prefoldin_subunit_alpha"/>
</dbReference>
<protein>
    <submittedName>
        <fullName evidence="1">Uncharacterized protein TCIL3000_11_13300</fullName>
    </submittedName>
</protein>
<evidence type="ECO:0000313" key="1">
    <source>
        <dbReference type="EMBL" id="CCC95827.1"/>
    </source>
</evidence>
<dbReference type="VEuPathDB" id="TriTrypDB:TcIL3000.11.13300"/>
<dbReference type="AlphaFoldDB" id="G0V2F5"/>
<dbReference type="InterPro" id="IPR009053">
    <property type="entry name" value="Prefoldin"/>
</dbReference>
<dbReference type="Pfam" id="PF02996">
    <property type="entry name" value="Prefoldin"/>
    <property type="match status" value="1"/>
</dbReference>
<sequence length="194" mass="21383">MSTRPGEEGTTNNSSCDAALGSMVRLEHFLDVVLRQSLERVLGQRDSVYTMISNCCQLRDLFEDMRSLSSTHSLIRRSVGSSAPAPAPAPAGGVPQRNHLMVDLGNHFFVQCAVADASQVWVNLGCGVVLPMTQEEAVTFLGKREKLLRERASRLSRESLRIKYRMRLVMEAITRLHDRTTGQQPASGCVRGPA</sequence>